<dbReference type="Proteomes" id="UP000805193">
    <property type="component" value="Unassembled WGS sequence"/>
</dbReference>
<gene>
    <name evidence="1" type="ORF">HPB47_009422</name>
</gene>
<protein>
    <submittedName>
        <fullName evidence="1">Uncharacterized protein</fullName>
    </submittedName>
</protein>
<organism evidence="1 2">
    <name type="scientific">Ixodes persulcatus</name>
    <name type="common">Taiga tick</name>
    <dbReference type="NCBI Taxonomy" id="34615"/>
    <lineage>
        <taxon>Eukaryota</taxon>
        <taxon>Metazoa</taxon>
        <taxon>Ecdysozoa</taxon>
        <taxon>Arthropoda</taxon>
        <taxon>Chelicerata</taxon>
        <taxon>Arachnida</taxon>
        <taxon>Acari</taxon>
        <taxon>Parasitiformes</taxon>
        <taxon>Ixodida</taxon>
        <taxon>Ixodoidea</taxon>
        <taxon>Ixodidae</taxon>
        <taxon>Ixodinae</taxon>
        <taxon>Ixodes</taxon>
    </lineage>
</organism>
<evidence type="ECO:0000313" key="1">
    <source>
        <dbReference type="EMBL" id="KAG0413427.1"/>
    </source>
</evidence>
<dbReference type="EMBL" id="JABSTQ010011261">
    <property type="protein sequence ID" value="KAG0413427.1"/>
    <property type="molecule type" value="Genomic_DNA"/>
</dbReference>
<proteinExistence type="predicted"/>
<comment type="caution">
    <text evidence="1">The sequence shown here is derived from an EMBL/GenBank/DDBJ whole genome shotgun (WGS) entry which is preliminary data.</text>
</comment>
<name>A0AC60P290_IXOPE</name>
<accession>A0AC60P290</accession>
<keyword evidence="2" id="KW-1185">Reference proteome</keyword>
<evidence type="ECO:0000313" key="2">
    <source>
        <dbReference type="Proteomes" id="UP000805193"/>
    </source>
</evidence>
<reference evidence="1 2" key="1">
    <citation type="journal article" date="2020" name="Cell">
        <title>Large-Scale Comparative Analyses of Tick Genomes Elucidate Their Genetic Diversity and Vector Capacities.</title>
        <authorList>
            <consortium name="Tick Genome and Microbiome Consortium (TIGMIC)"/>
            <person name="Jia N."/>
            <person name="Wang J."/>
            <person name="Shi W."/>
            <person name="Du L."/>
            <person name="Sun Y."/>
            <person name="Zhan W."/>
            <person name="Jiang J.F."/>
            <person name="Wang Q."/>
            <person name="Zhang B."/>
            <person name="Ji P."/>
            <person name="Bell-Sakyi L."/>
            <person name="Cui X.M."/>
            <person name="Yuan T.T."/>
            <person name="Jiang B.G."/>
            <person name="Yang W.F."/>
            <person name="Lam T.T."/>
            <person name="Chang Q.C."/>
            <person name="Ding S.J."/>
            <person name="Wang X.J."/>
            <person name="Zhu J.G."/>
            <person name="Ruan X.D."/>
            <person name="Zhao L."/>
            <person name="Wei J.T."/>
            <person name="Ye R.Z."/>
            <person name="Que T.C."/>
            <person name="Du C.H."/>
            <person name="Zhou Y.H."/>
            <person name="Cheng J.X."/>
            <person name="Dai P.F."/>
            <person name="Guo W.B."/>
            <person name="Han X.H."/>
            <person name="Huang E.J."/>
            <person name="Li L.F."/>
            <person name="Wei W."/>
            <person name="Gao Y.C."/>
            <person name="Liu J.Z."/>
            <person name="Shao H.Z."/>
            <person name="Wang X."/>
            <person name="Wang C.C."/>
            <person name="Yang T.C."/>
            <person name="Huo Q.B."/>
            <person name="Li W."/>
            <person name="Chen H.Y."/>
            <person name="Chen S.E."/>
            <person name="Zhou L.G."/>
            <person name="Ni X.B."/>
            <person name="Tian J.H."/>
            <person name="Sheng Y."/>
            <person name="Liu T."/>
            <person name="Pan Y.S."/>
            <person name="Xia L.Y."/>
            <person name="Li J."/>
            <person name="Zhao F."/>
            <person name="Cao W.C."/>
        </authorList>
    </citation>
    <scope>NUCLEOTIDE SEQUENCE [LARGE SCALE GENOMIC DNA]</scope>
    <source>
        <strain evidence="1">Iper-2018</strain>
    </source>
</reference>
<sequence length="551" mass="60843">MDDDERAPLLQTPVNQAAGESLRSNRSACSSTSEALSSQSVRKPFHYPVGEQGRVLSDPDLNAAATYSRYRYYNKLVHPATQLLAIPDHVVPAYFLVPFFNTEAGGEQSSLVTIFAIWNTMMGTSLLSMPWAISQAGFATGTLLILAIGGLCLYTAFRVLDSTRLAGPPGGGPVEFSDVCRHLLGPWGERLAMAFSLLPLLGASVVFWVLMATFLSGTALFLHGHIAGTVGDENGEGLICRHVFNGTLGVELSPSSVLESKYTMPLALVVLLFPVINLKSPSFFYKFNALGTVSVFYLLIYILINAFTWGINVDFLDETSTSYVPLFRTTFPALTGVLCLSFFIHNCVISMMRNQKNPEHNARDLSVAFGLVITTYLLIAVPFYISFPLAKHCIEDNLLNNFSNHNVMAFVTRIFLLVQYTTLFPMITYLLRVQFMHWSTASSTQGRHRVQHCLLLSTPRCRLKQVMALNAVVVVMCVLFAIFLPQIGTILRFCGALSGLVYIFTLPCIIYMVAMRGKLTACSMVFHSFIILLGLANFASQFLLQYLESLA</sequence>